<evidence type="ECO:0000313" key="5">
    <source>
        <dbReference type="Proteomes" id="UP000794436"/>
    </source>
</evidence>
<dbReference type="PROSITE" id="PS51253">
    <property type="entry name" value="HTH_CENPB"/>
    <property type="match status" value="1"/>
</dbReference>
<dbReference type="OrthoDB" id="71701at2759"/>
<dbReference type="InterPro" id="IPR006600">
    <property type="entry name" value="HTH_CenpB_DNA-bd_dom"/>
</dbReference>
<dbReference type="EMBL" id="SPLM01000114">
    <property type="protein sequence ID" value="TMW57703.1"/>
    <property type="molecule type" value="Genomic_DNA"/>
</dbReference>
<proteinExistence type="predicted"/>
<comment type="caution">
    <text evidence="4">The sequence shown here is derived from an EMBL/GenBank/DDBJ whole genome shotgun (WGS) entry which is preliminary data.</text>
</comment>
<dbReference type="GO" id="GO:0003677">
    <property type="term" value="F:DNA binding"/>
    <property type="evidence" value="ECO:0007669"/>
    <property type="project" value="UniProtKB-KW"/>
</dbReference>
<accession>A0A8K1FGE3</accession>
<feature type="region of interest" description="Disordered" evidence="2">
    <location>
        <begin position="60"/>
        <end position="94"/>
    </location>
</feature>
<sequence length="252" mass="27929">MNDEEERHASMLDVESALYGAIATINMKHIPVGIHPPTGVLAGPVIAAQHALELGLGMPSMPTTPSVEATATTPKATRGRPRMHGPGRKKNQSLRKPVTYAHKLAVINFYEAHDKDINATVREFYANLTPSNIGSRKRQIYKWVKERETIEEMCFKQTTAGQSRRREKGTATTLSNEAEQELVDWIVALRQSGMTISSPMIKTKAIEIADKYGVPKGSFQATWSWQQGFFKRHHIAMASVPSTTNDSDGMIV</sequence>
<evidence type="ECO:0000313" key="4">
    <source>
        <dbReference type="EMBL" id="TMW57703.1"/>
    </source>
</evidence>
<dbReference type="AlphaFoldDB" id="A0A8K1FGE3"/>
<evidence type="ECO:0000256" key="1">
    <source>
        <dbReference type="ARBA" id="ARBA00023125"/>
    </source>
</evidence>
<dbReference type="Proteomes" id="UP000794436">
    <property type="component" value="Unassembled WGS sequence"/>
</dbReference>
<dbReference type="Gene3D" id="1.10.10.60">
    <property type="entry name" value="Homeodomain-like"/>
    <property type="match status" value="1"/>
</dbReference>
<reference evidence="4" key="1">
    <citation type="submission" date="2019-03" db="EMBL/GenBank/DDBJ databases">
        <title>Long read genome sequence of the mycoparasitic Pythium oligandrum ATCC 38472 isolated from sugarbeet rhizosphere.</title>
        <authorList>
            <person name="Gaulin E."/>
        </authorList>
    </citation>
    <scope>NUCLEOTIDE SEQUENCE</scope>
    <source>
        <strain evidence="4">ATCC 38472_TT</strain>
    </source>
</reference>
<dbReference type="Pfam" id="PF03221">
    <property type="entry name" value="HTH_Tnp_Tc5"/>
    <property type="match status" value="1"/>
</dbReference>
<name>A0A8K1FGE3_PYTOL</name>
<evidence type="ECO:0000256" key="2">
    <source>
        <dbReference type="SAM" id="MobiDB-lite"/>
    </source>
</evidence>
<keyword evidence="1" id="KW-0238">DNA-binding</keyword>
<organism evidence="4 5">
    <name type="scientific">Pythium oligandrum</name>
    <name type="common">Mycoparasitic fungus</name>
    <dbReference type="NCBI Taxonomy" id="41045"/>
    <lineage>
        <taxon>Eukaryota</taxon>
        <taxon>Sar</taxon>
        <taxon>Stramenopiles</taxon>
        <taxon>Oomycota</taxon>
        <taxon>Peronosporomycetes</taxon>
        <taxon>Pythiales</taxon>
        <taxon>Pythiaceae</taxon>
        <taxon>Pythium</taxon>
    </lineage>
</organism>
<feature type="compositionally biased region" description="Basic residues" evidence="2">
    <location>
        <begin position="77"/>
        <end position="93"/>
    </location>
</feature>
<dbReference type="SMART" id="SM00674">
    <property type="entry name" value="CENPB"/>
    <property type="match status" value="1"/>
</dbReference>
<keyword evidence="5" id="KW-1185">Reference proteome</keyword>
<dbReference type="SUPFAM" id="SSF46689">
    <property type="entry name" value="Homeodomain-like"/>
    <property type="match status" value="1"/>
</dbReference>
<gene>
    <name evidence="4" type="ORF">Poli38472_014306</name>
</gene>
<protein>
    <recommendedName>
        <fullName evidence="3">HTH CENPB-type domain-containing protein</fullName>
    </recommendedName>
</protein>
<feature type="compositionally biased region" description="Polar residues" evidence="2">
    <location>
        <begin position="61"/>
        <end position="75"/>
    </location>
</feature>
<dbReference type="InterPro" id="IPR009057">
    <property type="entry name" value="Homeodomain-like_sf"/>
</dbReference>
<feature type="domain" description="HTH CENPB-type" evidence="3">
    <location>
        <begin position="166"/>
        <end position="239"/>
    </location>
</feature>
<evidence type="ECO:0000259" key="3">
    <source>
        <dbReference type="PROSITE" id="PS51253"/>
    </source>
</evidence>